<reference evidence="9 10" key="1">
    <citation type="journal article" date="2019" name="Nat. Ecol. Evol.">
        <title>Megaphylogeny resolves global patterns of mushroom evolution.</title>
        <authorList>
            <person name="Varga T."/>
            <person name="Krizsan K."/>
            <person name="Foldi C."/>
            <person name="Dima B."/>
            <person name="Sanchez-Garcia M."/>
            <person name="Sanchez-Ramirez S."/>
            <person name="Szollosi G.J."/>
            <person name="Szarkandi J.G."/>
            <person name="Papp V."/>
            <person name="Albert L."/>
            <person name="Andreopoulos W."/>
            <person name="Angelini C."/>
            <person name="Antonin V."/>
            <person name="Barry K.W."/>
            <person name="Bougher N.L."/>
            <person name="Buchanan P."/>
            <person name="Buyck B."/>
            <person name="Bense V."/>
            <person name="Catcheside P."/>
            <person name="Chovatia M."/>
            <person name="Cooper J."/>
            <person name="Damon W."/>
            <person name="Desjardin D."/>
            <person name="Finy P."/>
            <person name="Geml J."/>
            <person name="Haridas S."/>
            <person name="Hughes K."/>
            <person name="Justo A."/>
            <person name="Karasinski D."/>
            <person name="Kautmanova I."/>
            <person name="Kiss B."/>
            <person name="Kocsube S."/>
            <person name="Kotiranta H."/>
            <person name="LaButti K.M."/>
            <person name="Lechner B.E."/>
            <person name="Liimatainen K."/>
            <person name="Lipzen A."/>
            <person name="Lukacs Z."/>
            <person name="Mihaltcheva S."/>
            <person name="Morgado L.N."/>
            <person name="Niskanen T."/>
            <person name="Noordeloos M.E."/>
            <person name="Ohm R.A."/>
            <person name="Ortiz-Santana B."/>
            <person name="Ovrebo C."/>
            <person name="Racz N."/>
            <person name="Riley R."/>
            <person name="Savchenko A."/>
            <person name="Shiryaev A."/>
            <person name="Soop K."/>
            <person name="Spirin V."/>
            <person name="Szebenyi C."/>
            <person name="Tomsovsky M."/>
            <person name="Tulloss R.E."/>
            <person name="Uehling J."/>
            <person name="Grigoriev I.V."/>
            <person name="Vagvolgyi C."/>
            <person name="Papp T."/>
            <person name="Martin F.M."/>
            <person name="Miettinen O."/>
            <person name="Hibbett D.S."/>
            <person name="Nagy L.G."/>
        </authorList>
    </citation>
    <scope>NUCLEOTIDE SEQUENCE [LARGE SCALE GENOMIC DNA]</scope>
    <source>
        <strain evidence="9 10">FP101781</strain>
    </source>
</reference>
<dbReference type="PANTHER" id="PTHR15653">
    <property type="entry name" value="STRIATIN"/>
    <property type="match status" value="1"/>
</dbReference>
<evidence type="ECO:0000256" key="3">
    <source>
        <dbReference type="ARBA" id="ARBA00022737"/>
    </source>
</evidence>
<dbReference type="STRING" id="71717.A0A4Y7TP85"/>
<dbReference type="PANTHER" id="PTHR15653:SF0">
    <property type="entry name" value="CONNECTOR OF KINASE TO AP-1, ISOFORM E"/>
    <property type="match status" value="1"/>
</dbReference>
<feature type="region of interest" description="Disordered" evidence="7">
    <location>
        <begin position="9"/>
        <end position="44"/>
    </location>
</feature>
<organism evidence="9 10">
    <name type="scientific">Coprinellus micaceus</name>
    <name type="common">Glistening ink-cap mushroom</name>
    <name type="synonym">Coprinus micaceus</name>
    <dbReference type="NCBI Taxonomy" id="71717"/>
    <lineage>
        <taxon>Eukaryota</taxon>
        <taxon>Fungi</taxon>
        <taxon>Dikarya</taxon>
        <taxon>Basidiomycota</taxon>
        <taxon>Agaricomycotina</taxon>
        <taxon>Agaricomycetes</taxon>
        <taxon>Agaricomycetidae</taxon>
        <taxon>Agaricales</taxon>
        <taxon>Agaricineae</taxon>
        <taxon>Psathyrellaceae</taxon>
        <taxon>Coprinellus</taxon>
    </lineage>
</organism>
<dbReference type="PROSITE" id="PS00678">
    <property type="entry name" value="WD_REPEATS_1"/>
    <property type="match status" value="2"/>
</dbReference>
<comment type="similarity">
    <text evidence="1">Belongs to the WD repeat striatin family.</text>
</comment>
<dbReference type="PROSITE" id="PS50294">
    <property type="entry name" value="WD_REPEATS_REGION"/>
    <property type="match status" value="4"/>
</dbReference>
<accession>A0A4Y7TP85</accession>
<keyword evidence="3" id="KW-0677">Repeat</keyword>
<feature type="repeat" description="WD" evidence="6">
    <location>
        <begin position="522"/>
        <end position="556"/>
    </location>
</feature>
<dbReference type="Gene3D" id="2.130.10.10">
    <property type="entry name" value="YVTN repeat-like/Quinoprotein amine dehydrogenase"/>
    <property type="match status" value="3"/>
</dbReference>
<evidence type="ECO:0000259" key="8">
    <source>
        <dbReference type="Pfam" id="PF08232"/>
    </source>
</evidence>
<dbReference type="Gene3D" id="1.20.5.300">
    <property type="match status" value="1"/>
</dbReference>
<dbReference type="InterPro" id="IPR051488">
    <property type="entry name" value="WD_repeat_striatin"/>
</dbReference>
<dbReference type="Pfam" id="PF00400">
    <property type="entry name" value="WD40"/>
    <property type="match status" value="6"/>
</dbReference>
<feature type="region of interest" description="Disordered" evidence="7">
    <location>
        <begin position="282"/>
        <end position="404"/>
    </location>
</feature>
<dbReference type="InterPro" id="IPR013258">
    <property type="entry name" value="Striatin_N"/>
</dbReference>
<evidence type="ECO:0000256" key="5">
    <source>
        <dbReference type="ARBA" id="ARBA00023054"/>
    </source>
</evidence>
<dbReference type="SMART" id="SM00320">
    <property type="entry name" value="WD40"/>
    <property type="match status" value="6"/>
</dbReference>
<feature type="compositionally biased region" description="Low complexity" evidence="7">
    <location>
        <begin position="9"/>
        <end position="29"/>
    </location>
</feature>
<dbReference type="PRINTS" id="PR00320">
    <property type="entry name" value="GPROTEINBRPT"/>
</dbReference>
<dbReference type="EMBL" id="QPFP01000006">
    <property type="protein sequence ID" value="TEB35997.1"/>
    <property type="molecule type" value="Genomic_DNA"/>
</dbReference>
<dbReference type="PROSITE" id="PS50082">
    <property type="entry name" value="WD_REPEATS_2"/>
    <property type="match status" value="4"/>
</dbReference>
<keyword evidence="4" id="KW-0112">Calmodulin-binding</keyword>
<gene>
    <name evidence="9" type="ORF">FA13DRAFT_1658769</name>
</gene>
<feature type="repeat" description="WD" evidence="6">
    <location>
        <begin position="414"/>
        <end position="455"/>
    </location>
</feature>
<evidence type="ECO:0000256" key="6">
    <source>
        <dbReference type="PROSITE-ProRule" id="PRU00221"/>
    </source>
</evidence>
<dbReference type="GO" id="GO:0005516">
    <property type="term" value="F:calmodulin binding"/>
    <property type="evidence" value="ECO:0007669"/>
    <property type="project" value="UniProtKB-KW"/>
</dbReference>
<evidence type="ECO:0000313" key="10">
    <source>
        <dbReference type="Proteomes" id="UP000298030"/>
    </source>
</evidence>
<feature type="compositionally biased region" description="Low complexity" evidence="7">
    <location>
        <begin position="119"/>
        <end position="133"/>
    </location>
</feature>
<dbReference type="InterPro" id="IPR020472">
    <property type="entry name" value="WD40_PAC1"/>
</dbReference>
<keyword evidence="10" id="KW-1185">Reference proteome</keyword>
<feature type="repeat" description="WD" evidence="6">
    <location>
        <begin position="674"/>
        <end position="707"/>
    </location>
</feature>
<dbReference type="CDD" id="cd00200">
    <property type="entry name" value="WD40"/>
    <property type="match status" value="1"/>
</dbReference>
<feature type="compositionally biased region" description="Acidic residues" evidence="7">
    <location>
        <begin position="383"/>
        <end position="400"/>
    </location>
</feature>
<feature type="compositionally biased region" description="Basic and acidic residues" evidence="7">
    <location>
        <begin position="206"/>
        <end position="216"/>
    </location>
</feature>
<proteinExistence type="inferred from homology"/>
<evidence type="ECO:0000256" key="2">
    <source>
        <dbReference type="ARBA" id="ARBA00022574"/>
    </source>
</evidence>
<dbReference type="AlphaFoldDB" id="A0A4Y7TP85"/>
<comment type="caution">
    <text evidence="9">The sequence shown here is derived from an EMBL/GenBank/DDBJ whole genome shotgun (WGS) entry which is preliminary data.</text>
</comment>
<evidence type="ECO:0000256" key="1">
    <source>
        <dbReference type="ARBA" id="ARBA00009616"/>
    </source>
</evidence>
<feature type="domain" description="Striatin N-terminal" evidence="8">
    <location>
        <begin position="46"/>
        <end position="234"/>
    </location>
</feature>
<dbReference type="OrthoDB" id="727118at2759"/>
<protein>
    <submittedName>
        <fullName evidence="9">WD40 repeat-like protein</fullName>
    </submittedName>
</protein>
<feature type="compositionally biased region" description="Polar residues" evidence="7">
    <location>
        <begin position="172"/>
        <end position="181"/>
    </location>
</feature>
<name>A0A4Y7TP85_COPMI</name>
<feature type="region of interest" description="Disordered" evidence="7">
    <location>
        <begin position="111"/>
        <end position="216"/>
    </location>
</feature>
<dbReference type="Proteomes" id="UP000298030">
    <property type="component" value="Unassembled WGS sequence"/>
</dbReference>
<evidence type="ECO:0000256" key="4">
    <source>
        <dbReference type="ARBA" id="ARBA00022860"/>
    </source>
</evidence>
<dbReference type="SUPFAM" id="SSF50978">
    <property type="entry name" value="WD40 repeat-like"/>
    <property type="match status" value="1"/>
</dbReference>
<evidence type="ECO:0000313" key="9">
    <source>
        <dbReference type="EMBL" id="TEB35997.1"/>
    </source>
</evidence>
<keyword evidence="2 6" id="KW-0853">WD repeat</keyword>
<dbReference type="Pfam" id="PF08232">
    <property type="entry name" value="Striatin"/>
    <property type="match status" value="1"/>
</dbReference>
<feature type="repeat" description="WD" evidence="6">
    <location>
        <begin position="469"/>
        <end position="510"/>
    </location>
</feature>
<evidence type="ECO:0000256" key="7">
    <source>
        <dbReference type="SAM" id="MobiDB-lite"/>
    </source>
</evidence>
<dbReference type="InterPro" id="IPR036322">
    <property type="entry name" value="WD40_repeat_dom_sf"/>
</dbReference>
<dbReference type="InterPro" id="IPR015943">
    <property type="entry name" value="WD40/YVTN_repeat-like_dom_sf"/>
</dbReference>
<keyword evidence="5" id="KW-0175">Coiled coil</keyword>
<feature type="compositionally biased region" description="Basic and acidic residues" evidence="7">
    <location>
        <begin position="349"/>
        <end position="361"/>
    </location>
</feature>
<sequence>MLGSLQVLQNSAQQQQNQQQQQGQQHLQGQQGGAPPPPPQNGQDFTLSSVLHFLQTEWRRYERDRNEWEIERAEMRARIALLEGERRSFENIKLDLMRRIKMLEYALRMERSKQLTQPSSSSNASSKLSSGQAAGIGGGQKEDSLSQKGGSGGSSPRSEDSPLPDSRLPNGAATNGPTGRPNSWGPGNWVGASTGASGAGFGKAPPGRDPKSRARSRDYLKQCLQEISYLTSPQAMNPLPNRPIIGGPSVTMAIPNVPSFESMPYNGRPRKLLPEAGKEFPIVNGLNSQGPGIPHHQSGEQNGNIGASTSASQAPPPPQQQQTLDHGSEGGVAEKGAEHENSGTAIFRPGDDWKEKLRQSHEAAQNRAANRSEGSSEVVGWAEDGELKEDEGIEDDESVSEGEGIKTWKPKKTLRNHLDAVRAVAFHPTDLCLATGGDDCTVKIWRMDVSALAASSARPSIEVEPQLTLRGHSAAITRLIHSPSKGLLYSASLDLSIRVWALPNPSHTTYAPYDDTRSRGELIGHSDAVWDLALVHDESTLISCGADGAVKVWDVSGPSGGGSLKLTWGWNGVVENPDDLSEETSGPGATAVEAIRADLKKVAVAYQNSVVKIFEIETGKEVAKLNSDISYDGTSATQINCLASHPTMPILVTGHEDKYIRIFDLTTGQCTHSMLAHLDGVTSLSIDFAGFSLVSGSHDCSVRFWDLLGSRSCVQEISSHREKAKEGVLDVEFHPSLPFMASAGADGVVKLYAS</sequence>
<dbReference type="InterPro" id="IPR001680">
    <property type="entry name" value="WD40_rpt"/>
</dbReference>
<dbReference type="InterPro" id="IPR019775">
    <property type="entry name" value="WD40_repeat_CS"/>
</dbReference>